<dbReference type="RefSeq" id="WP_002853594.1">
    <property type="nucleotide sequence ID" value="NZ_ADKM02000136.1"/>
</dbReference>
<accession>E9SI46</accession>
<dbReference type="Gene3D" id="3.40.50.300">
    <property type="entry name" value="P-loop containing nucleotide triphosphate hydrolases"/>
    <property type="match status" value="1"/>
</dbReference>
<evidence type="ECO:0000313" key="2">
    <source>
        <dbReference type="Proteomes" id="UP000004259"/>
    </source>
</evidence>
<gene>
    <name evidence="1" type="ORF">CUS_4495</name>
</gene>
<dbReference type="STRING" id="246199.CUS_4495"/>
<protein>
    <submittedName>
        <fullName evidence="1">Uncharacterized protein</fullName>
    </submittedName>
</protein>
<keyword evidence="2" id="KW-1185">Reference proteome</keyword>
<comment type="caution">
    <text evidence="1">The sequence shown here is derived from an EMBL/GenBank/DDBJ whole genome shotgun (WGS) entry which is preliminary data.</text>
</comment>
<organism evidence="1 2">
    <name type="scientific">Ruminococcus albus 8</name>
    <dbReference type="NCBI Taxonomy" id="246199"/>
    <lineage>
        <taxon>Bacteria</taxon>
        <taxon>Bacillati</taxon>
        <taxon>Bacillota</taxon>
        <taxon>Clostridia</taxon>
        <taxon>Eubacteriales</taxon>
        <taxon>Oscillospiraceae</taxon>
        <taxon>Ruminococcus</taxon>
    </lineage>
</organism>
<dbReference type="AlphaFoldDB" id="E9SI46"/>
<dbReference type="EMBL" id="ADKM02000136">
    <property type="protein sequence ID" value="EGC01040.1"/>
    <property type="molecule type" value="Genomic_DNA"/>
</dbReference>
<name>E9SI46_RUMAL</name>
<dbReference type="SUPFAM" id="SSF52540">
    <property type="entry name" value="P-loop containing nucleoside triphosphate hydrolases"/>
    <property type="match status" value="1"/>
</dbReference>
<dbReference type="InterPro" id="IPR027417">
    <property type="entry name" value="P-loop_NTPase"/>
</dbReference>
<dbReference type="Proteomes" id="UP000004259">
    <property type="component" value="Unassembled WGS sequence"/>
</dbReference>
<proteinExistence type="predicted"/>
<reference evidence="1 2" key="1">
    <citation type="submission" date="2011-02" db="EMBL/GenBank/DDBJ databases">
        <authorList>
            <person name="Nelson K.E."/>
            <person name="Sutton G."/>
            <person name="Torralba M."/>
            <person name="Durkin S."/>
            <person name="Harkins D."/>
            <person name="Montgomery R."/>
            <person name="Ziemer C."/>
            <person name="Klaassens E."/>
            <person name="Ocuiv P."/>
            <person name="Morrison M."/>
        </authorList>
    </citation>
    <scope>NUCLEOTIDE SEQUENCE [LARGE SCALE GENOMIC DNA]</scope>
    <source>
        <strain evidence="1 2">8</strain>
    </source>
</reference>
<evidence type="ECO:0000313" key="1">
    <source>
        <dbReference type="EMBL" id="EGC01040.1"/>
    </source>
</evidence>
<sequence>MEIRIGNSIKTNEMYNISVDEMSNIFVLGSERSGKTVLLDKIMSEISRTMTENNTPYKIINLRFKNETERTVNNLCGSKFVIQLKNLMPVEELQKKYTDPSAVVVMEEFLWYDLMQILTHDAFNKYNTVIISAEGVVTELATKIFANTISQLCRNAALREETERIRTFFVLDDYPEKVFGKENAEILQSVYADTADNGISIITAGQNISSVSCDFLANVPLMIVGRTSNCTETDKINTDAETIDFSRLSTGEFWIRSEITKTADIIAV</sequence>